<accession>A0ABV6YZ75</accession>
<name>A0ABV6YZ75_UNCC1</name>
<evidence type="ECO:0000313" key="4">
    <source>
        <dbReference type="Proteomes" id="UP001594351"/>
    </source>
</evidence>
<dbReference type="EMBL" id="JBHPBY010000194">
    <property type="protein sequence ID" value="MFC1851499.1"/>
    <property type="molecule type" value="Genomic_DNA"/>
</dbReference>
<protein>
    <submittedName>
        <fullName evidence="3">Proline dehydrogenase family protein</fullName>
    </submittedName>
</protein>
<keyword evidence="1" id="KW-0560">Oxidoreductase</keyword>
<feature type="domain" description="Proline dehydrogenase" evidence="2">
    <location>
        <begin position="36"/>
        <end position="177"/>
    </location>
</feature>
<keyword evidence="4" id="KW-1185">Reference proteome</keyword>
<gene>
    <name evidence="3" type="ORF">ACFL27_14985</name>
</gene>
<evidence type="ECO:0000259" key="2">
    <source>
        <dbReference type="Pfam" id="PF01619"/>
    </source>
</evidence>
<organism evidence="3 4">
    <name type="scientific">candidate division CSSED10-310 bacterium</name>
    <dbReference type="NCBI Taxonomy" id="2855610"/>
    <lineage>
        <taxon>Bacteria</taxon>
        <taxon>Bacteria division CSSED10-310</taxon>
    </lineage>
</organism>
<reference evidence="3 4" key="1">
    <citation type="submission" date="2024-09" db="EMBL/GenBank/DDBJ databases">
        <title>Laminarin stimulates single cell rates of sulfate reduction while oxygen inhibits transcriptomic activity in coastal marine sediment.</title>
        <authorList>
            <person name="Lindsay M."/>
            <person name="Orcutt B."/>
            <person name="Emerson D."/>
            <person name="Stepanauskas R."/>
            <person name="D'Angelo T."/>
        </authorList>
    </citation>
    <scope>NUCLEOTIDE SEQUENCE [LARGE SCALE GENOMIC DNA]</scope>
    <source>
        <strain evidence="3">SAG AM-311-K15</strain>
    </source>
</reference>
<dbReference type="Proteomes" id="UP001594351">
    <property type="component" value="Unassembled WGS sequence"/>
</dbReference>
<sequence>MLKEKIMHFMPGGLIRYLAKPYVSGYSMEAGIDRARALVFKQRLATIDLLGEEASNPADVEIAVDVYHQLISRIAQEKAFQDTKTRPTVSLKLSALVVATIKDDILHLDESELEKNVVSILEHACDEQVELTIDMEDYHWTDVTLGLYKRMFEKGFRSLGTVLQSRLFRTEKDIADLPDGTRIRLCIGIYKEAAARALTDKKDMKDKLLLFSRQLLQKNVYLELATHDDHYLQTFFIEVLPEFTFPEGRLEVQMLLGVPRVAVQSKIISGAFTQGKTVPVRLYVPFAVNKKDSTEYSRRRLIANPDLMSYGVKNILGNLTGKGLY</sequence>
<evidence type="ECO:0000313" key="3">
    <source>
        <dbReference type="EMBL" id="MFC1851499.1"/>
    </source>
</evidence>
<dbReference type="Pfam" id="PF01619">
    <property type="entry name" value="Pro_dh"/>
    <property type="match status" value="1"/>
</dbReference>
<evidence type="ECO:0000256" key="1">
    <source>
        <dbReference type="ARBA" id="ARBA00023002"/>
    </source>
</evidence>
<dbReference type="Gene3D" id="3.20.20.220">
    <property type="match status" value="1"/>
</dbReference>
<proteinExistence type="predicted"/>
<dbReference type="InterPro" id="IPR002872">
    <property type="entry name" value="Proline_DH_dom"/>
</dbReference>
<dbReference type="SUPFAM" id="SSF51730">
    <property type="entry name" value="FAD-linked oxidoreductase"/>
    <property type="match status" value="1"/>
</dbReference>
<dbReference type="InterPro" id="IPR029041">
    <property type="entry name" value="FAD-linked_oxidoreductase-like"/>
</dbReference>
<comment type="caution">
    <text evidence="3">The sequence shown here is derived from an EMBL/GenBank/DDBJ whole genome shotgun (WGS) entry which is preliminary data.</text>
</comment>